<protein>
    <recommendedName>
        <fullName evidence="1">Gfo/Idh/MocA-like oxidoreductase N-terminal domain-containing protein</fullName>
    </recommendedName>
</protein>
<dbReference type="AlphaFoldDB" id="A0A0J6F7N8"/>
<dbReference type="PANTHER" id="PTHR42840">
    <property type="entry name" value="NAD(P)-BINDING ROSSMANN-FOLD SUPERFAMILY PROTEIN-RELATED"/>
    <property type="match status" value="1"/>
</dbReference>
<name>A0A0J6F7N8_COCPO</name>
<sequence length="391" mass="43939">MTTTTFGQPGRILRVGVIGCGEVSQVVHIPNLILLSDYFRITYICDISFSTITHCKTKFASHDFRITTNAEEVCSSKNVDVVFICSSDEYHVPHVVAGLRHGKFVFVEKPMALCLRDVDLILEAEDMSPGGRVMVGYMRRYASVFMDAVREIGSLGEVCYGRVRDIVGQNSTFVAQSGTFPKRFGDWDPRNVRAMKDIMEDIFEQALRNELELPVTPQLMTMWRHLGSLGSHDLSAMREAFGGMPLTVLGASLCPAAGPPFWNAIFQYPNFTVSYESGIDHVPRFDTSIEIFGKCKTIKVCYDTPYIKGLPVTMQIKEALPDGSYRESTVRKTYEDPYVLEMKELYECVVYEKEVKTSALDARREIEMFGMVLKAAVQAQDQMKNIAQTGV</sequence>
<dbReference type="GO" id="GO:0005737">
    <property type="term" value="C:cytoplasm"/>
    <property type="evidence" value="ECO:0007669"/>
    <property type="project" value="TreeGrafter"/>
</dbReference>
<dbReference type="GO" id="GO:0006740">
    <property type="term" value="P:NADPH regeneration"/>
    <property type="evidence" value="ECO:0007669"/>
    <property type="project" value="TreeGrafter"/>
</dbReference>
<organism evidence="2 3">
    <name type="scientific">Coccidioides posadasii RMSCC 3488</name>
    <dbReference type="NCBI Taxonomy" id="454284"/>
    <lineage>
        <taxon>Eukaryota</taxon>
        <taxon>Fungi</taxon>
        <taxon>Dikarya</taxon>
        <taxon>Ascomycota</taxon>
        <taxon>Pezizomycotina</taxon>
        <taxon>Eurotiomycetes</taxon>
        <taxon>Eurotiomycetidae</taxon>
        <taxon>Onygenales</taxon>
        <taxon>Onygenaceae</taxon>
        <taxon>Coccidioides</taxon>
    </lineage>
</organism>
<dbReference type="Pfam" id="PF01408">
    <property type="entry name" value="GFO_IDH_MocA"/>
    <property type="match status" value="1"/>
</dbReference>
<reference evidence="3" key="2">
    <citation type="journal article" date="2009" name="Genome Res.">
        <title>Comparative genomic analyses of the human fungal pathogens Coccidioides and their relatives.</title>
        <authorList>
            <person name="Sharpton T.J."/>
            <person name="Stajich J.E."/>
            <person name="Rounsley S.D."/>
            <person name="Gardner M.J."/>
            <person name="Wortman J.R."/>
            <person name="Jordar V.S."/>
            <person name="Maiti R."/>
            <person name="Kodira C.D."/>
            <person name="Neafsey D.E."/>
            <person name="Zeng Q."/>
            <person name="Hung C.-Y."/>
            <person name="McMahan C."/>
            <person name="Muszewska A."/>
            <person name="Grynberg M."/>
            <person name="Mandel M.A."/>
            <person name="Kellner E.M."/>
            <person name="Barker B.M."/>
            <person name="Galgiani J.N."/>
            <person name="Orbach M.J."/>
            <person name="Kirkland T.N."/>
            <person name="Cole G.T."/>
            <person name="Henn M.R."/>
            <person name="Birren B.W."/>
            <person name="Taylor J.W."/>
        </authorList>
    </citation>
    <scope>NUCLEOTIDE SEQUENCE [LARGE SCALE GENOMIC DNA]</scope>
    <source>
        <strain evidence="3">RMSCC 3488</strain>
    </source>
</reference>
<dbReference type="EMBL" id="DS268109">
    <property type="protein sequence ID" value="KMM64954.1"/>
    <property type="molecule type" value="Genomic_DNA"/>
</dbReference>
<dbReference type="OrthoDB" id="64915at2759"/>
<dbReference type="GO" id="GO:0016491">
    <property type="term" value="F:oxidoreductase activity"/>
    <property type="evidence" value="ECO:0007669"/>
    <property type="project" value="TreeGrafter"/>
</dbReference>
<dbReference type="Gene3D" id="3.30.360.10">
    <property type="entry name" value="Dihydrodipicolinate Reductase, domain 2"/>
    <property type="match status" value="1"/>
</dbReference>
<feature type="domain" description="Gfo/Idh/MocA-like oxidoreductase N-terminal" evidence="1">
    <location>
        <begin position="13"/>
        <end position="136"/>
    </location>
</feature>
<dbReference type="SUPFAM" id="SSF51735">
    <property type="entry name" value="NAD(P)-binding Rossmann-fold domains"/>
    <property type="match status" value="1"/>
</dbReference>
<gene>
    <name evidence="2" type="ORF">CPAG_01306</name>
</gene>
<reference evidence="3" key="3">
    <citation type="journal article" date="2010" name="Genome Res.">
        <title>Population genomic sequencing of Coccidioides fungi reveals recent hybridization and transposon control.</title>
        <authorList>
            <person name="Neafsey D.E."/>
            <person name="Barker B.M."/>
            <person name="Sharpton T.J."/>
            <person name="Stajich J.E."/>
            <person name="Park D.J."/>
            <person name="Whiston E."/>
            <person name="Hung C.-Y."/>
            <person name="McMahan C."/>
            <person name="White J."/>
            <person name="Sykes S."/>
            <person name="Heiman D."/>
            <person name="Young S."/>
            <person name="Zeng Q."/>
            <person name="Abouelleil A."/>
            <person name="Aftuck L."/>
            <person name="Bessette D."/>
            <person name="Brown A."/>
            <person name="FitzGerald M."/>
            <person name="Lui A."/>
            <person name="Macdonald J.P."/>
            <person name="Priest M."/>
            <person name="Orbach M.J."/>
            <person name="Galgiani J.N."/>
            <person name="Kirkland T.N."/>
            <person name="Cole G.T."/>
            <person name="Birren B.W."/>
            <person name="Henn M.R."/>
            <person name="Taylor J.W."/>
            <person name="Rounsley S.D."/>
        </authorList>
    </citation>
    <scope>NUCLEOTIDE SEQUENCE [LARGE SCALE GENOMIC DNA]</scope>
    <source>
        <strain evidence="3">RMSCC 3488</strain>
    </source>
</reference>
<dbReference type="Proteomes" id="UP000054567">
    <property type="component" value="Unassembled WGS sequence"/>
</dbReference>
<dbReference type="PANTHER" id="PTHR42840:SF7">
    <property type="entry name" value="BINDING ROSSMANN FOLD OXIDOREDUCTASE, PUTATIVE (AFU_ORTHOLOGUE AFUA_4G10190)-RELATED"/>
    <property type="match status" value="1"/>
</dbReference>
<proteinExistence type="predicted"/>
<evidence type="ECO:0000313" key="3">
    <source>
        <dbReference type="Proteomes" id="UP000054567"/>
    </source>
</evidence>
<accession>A0A0J6F7N8</accession>
<dbReference type="GO" id="GO:0000166">
    <property type="term" value="F:nucleotide binding"/>
    <property type="evidence" value="ECO:0007669"/>
    <property type="project" value="InterPro"/>
</dbReference>
<reference evidence="2 3" key="1">
    <citation type="submission" date="2007-06" db="EMBL/GenBank/DDBJ databases">
        <title>The Genome Sequence of Coccidioides posadasii RMSCC_3488.</title>
        <authorList>
            <consortium name="Coccidioides Genome Resources Consortium"/>
            <consortium name="The Broad Institute Genome Sequencing Platform"/>
            <person name="Henn M.R."/>
            <person name="Sykes S."/>
            <person name="Young S."/>
            <person name="Jaffe D."/>
            <person name="Berlin A."/>
            <person name="Alvarez P."/>
            <person name="Butler J."/>
            <person name="Gnerre S."/>
            <person name="Grabherr M."/>
            <person name="Mauceli E."/>
            <person name="Brockman W."/>
            <person name="Kodira C."/>
            <person name="Alvarado L."/>
            <person name="Zeng Q."/>
            <person name="Crawford M."/>
            <person name="Antoine C."/>
            <person name="Devon K."/>
            <person name="Galgiani J."/>
            <person name="Orsborn K."/>
            <person name="Lewis M.L."/>
            <person name="Nusbaum C."/>
            <person name="Galagan J."/>
            <person name="Birren B."/>
        </authorList>
    </citation>
    <scope>NUCLEOTIDE SEQUENCE [LARGE SCALE GENOMIC DNA]</scope>
    <source>
        <strain evidence="2 3">RMSCC 3488</strain>
    </source>
</reference>
<dbReference type="InterPro" id="IPR036291">
    <property type="entry name" value="NAD(P)-bd_dom_sf"/>
</dbReference>
<dbReference type="InterPro" id="IPR000683">
    <property type="entry name" value="Gfo/Idh/MocA-like_OxRdtase_N"/>
</dbReference>
<dbReference type="Gene3D" id="3.40.50.720">
    <property type="entry name" value="NAD(P)-binding Rossmann-like Domain"/>
    <property type="match status" value="1"/>
</dbReference>
<evidence type="ECO:0000313" key="2">
    <source>
        <dbReference type="EMBL" id="KMM64954.1"/>
    </source>
</evidence>
<evidence type="ECO:0000259" key="1">
    <source>
        <dbReference type="Pfam" id="PF01408"/>
    </source>
</evidence>
<dbReference type="VEuPathDB" id="FungiDB:CPAG_01306"/>